<keyword evidence="8" id="KW-0413">Isomerase</keyword>
<dbReference type="Proteomes" id="UP000011626">
    <property type="component" value="Unassembled WGS sequence"/>
</dbReference>
<keyword evidence="5" id="KW-0067">ATP-binding</keyword>
<dbReference type="SMART" id="SM00490">
    <property type="entry name" value="HELICc"/>
    <property type="match status" value="1"/>
</dbReference>
<dbReference type="AlphaFoldDB" id="M0CSY7"/>
<name>M0CSY7_9EURY</name>
<dbReference type="PIRSF" id="PIRSF037307">
    <property type="entry name" value="Lhr-like_helic_prd"/>
    <property type="match status" value="1"/>
</dbReference>
<keyword evidence="1" id="KW-0547">Nucleotide-binding</keyword>
<dbReference type="PROSITE" id="PS51194">
    <property type="entry name" value="HELICASE_CTER"/>
    <property type="match status" value="1"/>
</dbReference>
<comment type="caution">
    <text evidence="13">The sequence shown here is derived from an EMBL/GenBank/DDBJ whole genome shotgun (WGS) entry which is preliminary data.</text>
</comment>
<feature type="domain" description="Helicase C-terminal" evidence="12">
    <location>
        <begin position="274"/>
        <end position="429"/>
    </location>
</feature>
<dbReference type="InterPro" id="IPR027417">
    <property type="entry name" value="P-loop_NTPase"/>
</dbReference>
<feature type="region of interest" description="Disordered" evidence="10">
    <location>
        <begin position="1"/>
        <end position="28"/>
    </location>
</feature>
<dbReference type="GO" id="GO:0004386">
    <property type="term" value="F:helicase activity"/>
    <property type="evidence" value="ECO:0007669"/>
    <property type="project" value="UniProtKB-KW"/>
</dbReference>
<keyword evidence="3" id="KW-0378">Hydrolase</keyword>
<protein>
    <submittedName>
        <fullName evidence="13">DEAD/DEAH box helicase</fullName>
    </submittedName>
</protein>
<evidence type="ECO:0000256" key="1">
    <source>
        <dbReference type="ARBA" id="ARBA00022741"/>
    </source>
</evidence>
<dbReference type="RefSeq" id="WP_006884094.1">
    <property type="nucleotide sequence ID" value="NZ_AOIU01000028.1"/>
</dbReference>
<dbReference type="SMART" id="SM00487">
    <property type="entry name" value="DEXDc"/>
    <property type="match status" value="1"/>
</dbReference>
<dbReference type="STRING" id="797114.C475_12100"/>
<dbReference type="PROSITE" id="PS51192">
    <property type="entry name" value="HELICASE_ATP_BIND_1"/>
    <property type="match status" value="1"/>
</dbReference>
<accession>M0CSY7</accession>
<proteinExistence type="inferred from homology"/>
<evidence type="ECO:0000256" key="3">
    <source>
        <dbReference type="ARBA" id="ARBA00022801"/>
    </source>
</evidence>
<evidence type="ECO:0000313" key="14">
    <source>
        <dbReference type="Proteomes" id="UP000011626"/>
    </source>
</evidence>
<dbReference type="InterPro" id="IPR045628">
    <property type="entry name" value="Lhr_WH_dom"/>
</dbReference>
<evidence type="ECO:0000259" key="11">
    <source>
        <dbReference type="PROSITE" id="PS51192"/>
    </source>
</evidence>
<feature type="compositionally biased region" description="Low complexity" evidence="10">
    <location>
        <begin position="1"/>
        <end position="10"/>
    </location>
</feature>
<dbReference type="GO" id="GO:0006281">
    <property type="term" value="P:DNA repair"/>
    <property type="evidence" value="ECO:0007669"/>
    <property type="project" value="UniProtKB-KW"/>
</dbReference>
<evidence type="ECO:0000256" key="6">
    <source>
        <dbReference type="ARBA" id="ARBA00023125"/>
    </source>
</evidence>
<dbReference type="PANTHER" id="PTHR47962">
    <property type="entry name" value="ATP-DEPENDENT HELICASE LHR-RELATED-RELATED"/>
    <property type="match status" value="1"/>
</dbReference>
<keyword evidence="2" id="KW-0227">DNA damage</keyword>
<dbReference type="GO" id="GO:0140097">
    <property type="term" value="F:catalytic activity, acting on DNA"/>
    <property type="evidence" value="ECO:0007669"/>
    <property type="project" value="UniProtKB-ARBA"/>
</dbReference>
<dbReference type="EMBL" id="AOIU01000028">
    <property type="protein sequence ID" value="ELZ24979.1"/>
    <property type="molecule type" value="Genomic_DNA"/>
</dbReference>
<dbReference type="Pfam" id="PF19306">
    <property type="entry name" value="WHD_Lhr"/>
    <property type="match status" value="1"/>
</dbReference>
<reference evidence="13 14" key="1">
    <citation type="journal article" date="2014" name="PLoS Genet.">
        <title>Phylogenetically driven sequencing of extremely halophilic archaea reveals strategies for static and dynamic osmo-response.</title>
        <authorList>
            <person name="Becker E.A."/>
            <person name="Seitzer P.M."/>
            <person name="Tritt A."/>
            <person name="Larsen D."/>
            <person name="Krusor M."/>
            <person name="Yao A.I."/>
            <person name="Wu D."/>
            <person name="Madern D."/>
            <person name="Eisen J.A."/>
            <person name="Darling A.E."/>
            <person name="Facciotti M.T."/>
        </authorList>
    </citation>
    <scope>NUCLEOTIDE SEQUENCE [LARGE SCALE GENOMIC DNA]</scope>
    <source>
        <strain evidence="13 14">2-9-1</strain>
    </source>
</reference>
<dbReference type="PATRIC" id="fig|797114.5.peg.2457"/>
<comment type="similarity">
    <text evidence="9">Belongs to the Lhr helicase family. Lhr-Core subfamily.</text>
</comment>
<dbReference type="Pfam" id="PF00270">
    <property type="entry name" value="DEAD"/>
    <property type="match status" value="1"/>
</dbReference>
<feature type="compositionally biased region" description="Gly residues" evidence="10">
    <location>
        <begin position="11"/>
        <end position="22"/>
    </location>
</feature>
<dbReference type="eggNOG" id="arCOG00557">
    <property type="taxonomic scope" value="Archaea"/>
</dbReference>
<evidence type="ECO:0000256" key="4">
    <source>
        <dbReference type="ARBA" id="ARBA00022806"/>
    </source>
</evidence>
<keyword evidence="14" id="KW-1185">Reference proteome</keyword>
<evidence type="ECO:0000256" key="7">
    <source>
        <dbReference type="ARBA" id="ARBA00023204"/>
    </source>
</evidence>
<dbReference type="Gene3D" id="3.40.50.300">
    <property type="entry name" value="P-loop containing nucleotide triphosphate hydrolases"/>
    <property type="match status" value="2"/>
</dbReference>
<dbReference type="InterPro" id="IPR001650">
    <property type="entry name" value="Helicase_C-like"/>
</dbReference>
<dbReference type="InterPro" id="IPR052511">
    <property type="entry name" value="ATP-dep_Helicase"/>
</dbReference>
<dbReference type="GO" id="GO:0016887">
    <property type="term" value="F:ATP hydrolysis activity"/>
    <property type="evidence" value="ECO:0007669"/>
    <property type="project" value="TreeGrafter"/>
</dbReference>
<evidence type="ECO:0000256" key="2">
    <source>
        <dbReference type="ARBA" id="ARBA00022763"/>
    </source>
</evidence>
<gene>
    <name evidence="13" type="ORF">C475_12100</name>
</gene>
<dbReference type="InterPro" id="IPR013701">
    <property type="entry name" value="Lhr-like_DEAD/DEAH_assoc"/>
</dbReference>
<evidence type="ECO:0000256" key="9">
    <source>
        <dbReference type="ARBA" id="ARBA00093467"/>
    </source>
</evidence>
<dbReference type="SUPFAM" id="SSF52540">
    <property type="entry name" value="P-loop containing nucleoside triphosphate hydrolases"/>
    <property type="match status" value="1"/>
</dbReference>
<evidence type="ECO:0000259" key="12">
    <source>
        <dbReference type="PROSITE" id="PS51194"/>
    </source>
</evidence>
<dbReference type="GO" id="GO:0005524">
    <property type="term" value="F:ATP binding"/>
    <property type="evidence" value="ECO:0007669"/>
    <property type="project" value="UniProtKB-KW"/>
</dbReference>
<dbReference type="PANTHER" id="PTHR47962:SF5">
    <property type="entry name" value="ATP-DEPENDENT HELICASE LHR-RELATED"/>
    <property type="match status" value="1"/>
</dbReference>
<keyword evidence="7" id="KW-0234">DNA repair</keyword>
<dbReference type="Pfam" id="PF00271">
    <property type="entry name" value="Helicase_C"/>
    <property type="match status" value="1"/>
</dbReference>
<evidence type="ECO:0000313" key="13">
    <source>
        <dbReference type="EMBL" id="ELZ24979.1"/>
    </source>
</evidence>
<evidence type="ECO:0000256" key="5">
    <source>
        <dbReference type="ARBA" id="ARBA00022840"/>
    </source>
</evidence>
<dbReference type="InterPro" id="IPR017170">
    <property type="entry name" value="Lhr-like"/>
</dbReference>
<feature type="domain" description="Helicase ATP-binding" evidence="11">
    <location>
        <begin position="55"/>
        <end position="233"/>
    </location>
</feature>
<dbReference type="GO" id="GO:0003677">
    <property type="term" value="F:DNA binding"/>
    <property type="evidence" value="ECO:0007669"/>
    <property type="project" value="UniProtKB-KW"/>
</dbReference>
<dbReference type="Pfam" id="PF08494">
    <property type="entry name" value="DEAD_assoc"/>
    <property type="match status" value="1"/>
</dbReference>
<evidence type="ECO:0000256" key="8">
    <source>
        <dbReference type="ARBA" id="ARBA00023235"/>
    </source>
</evidence>
<dbReference type="InterPro" id="IPR011545">
    <property type="entry name" value="DEAD/DEAH_box_helicase_dom"/>
</dbReference>
<keyword evidence="4 13" id="KW-0347">Helicase</keyword>
<evidence type="ECO:0000256" key="10">
    <source>
        <dbReference type="SAM" id="MobiDB-lite"/>
    </source>
</evidence>
<dbReference type="InterPro" id="IPR014001">
    <property type="entry name" value="Helicase_ATP-bd"/>
</dbReference>
<organism evidence="13 14">
    <name type="scientific">Halosimplex carlsbadense 2-9-1</name>
    <dbReference type="NCBI Taxonomy" id="797114"/>
    <lineage>
        <taxon>Archaea</taxon>
        <taxon>Methanobacteriati</taxon>
        <taxon>Methanobacteriota</taxon>
        <taxon>Stenosarchaea group</taxon>
        <taxon>Halobacteria</taxon>
        <taxon>Halobacteriales</taxon>
        <taxon>Haloarculaceae</taxon>
        <taxon>Halosimplex</taxon>
    </lineage>
</organism>
<dbReference type="OrthoDB" id="33870at2157"/>
<sequence>MTDAGATGDTGAAGGSGDGAEGGDPSAFATLGSAVREALSERGFTTPTEPQREAVPPLVDGENVLVVAPTGTGKTETAMLPVLDELTRTDEPRFGIGALYITPLRALNRDMRERLEWWGDRLDLDVQVRHGDTTDYQRQKQANDPPDVLVTTPETLQAMLTGSKLRTALSDVDHVVVDEVHELAVSKRGAQMTVGLERLVELADDFQRIGLSATVGDPAEVGRFLTGDRGCSVVEIDVGSRLDVRVRSPAITDEDERLAGELMTEPEFASHVRYIRDQVSEYESTLIFVNTRQLAEALGSRFKELDANVGVHHGSLAKESRIEVEDDFKAGELDGLLCTSSMELGIDVGHVDHVIQYNSPRQVTRLLQRVGRAGHRRDQVSRGTVVTTHPDDTLEALAIARKARSGEVESADIHDGSLDTVANQIAGLVMDFGDIRAMRAYDILTRAYPFRDLSEAEFKSVVRELAGNKVVWLEEGLDELQKRRGTWQYFYHNLSMIPDEATYSVEDVASGRDVGTLDERFVVNFATPGEIFIQRGEMWRITEIDEDEEVVTVSPVEDPGGEVPSWTGSEIPVPYAVAQEVGEMRGIAGRQLQQGAPVESVAREFTARYDGDADTVAVGLEQLTDYDTDHPIPTDDTVLIEFRGRELVVNAAFGHKINETLGRLLSALLGQATGSSVGMEIDPYRIELEVPRNASATDALDVLEDTDPDHVADLVELSLKNADSLKFKVAQVATKFGALKGWRGRGSSNRFGRDRLMDALEDTPVYDEAVREILHEELDVDGAAEVLERVQSGDLSVELLGDRTPIGLGGRSAGQELLSPDHADASVIQTVRERIQSDRMILFCLHCQDWKRKKPVKRIRDRPECPDCGSTRIAALNPWADEVVSAVKASEKDDEQEKQTERAYKSASLVQSHGKRAVIALAARGVGPRNAARIINKLREDEDEFYRDILRREREYARTRSFWD</sequence>
<keyword evidence="6" id="KW-0238">DNA-binding</keyword>